<keyword evidence="5 9" id="KW-0413">Isomerase</keyword>
<evidence type="ECO:0000313" key="10">
    <source>
        <dbReference type="Proteomes" id="UP000004105"/>
    </source>
</evidence>
<dbReference type="InterPro" id="IPR013078">
    <property type="entry name" value="His_Pase_superF_clade-1"/>
</dbReference>
<dbReference type="PANTHER" id="PTHR11931">
    <property type="entry name" value="PHOSPHOGLYCERATE MUTASE"/>
    <property type="match status" value="1"/>
</dbReference>
<feature type="binding site" evidence="7">
    <location>
        <begin position="9"/>
        <end position="16"/>
    </location>
    <ligand>
        <name>substrate</name>
    </ligand>
</feature>
<evidence type="ECO:0000256" key="6">
    <source>
        <dbReference type="PIRSR" id="PIRSR613078-1"/>
    </source>
</evidence>
<dbReference type="Gene3D" id="3.40.50.1240">
    <property type="entry name" value="Phosphoglycerate mutase-like"/>
    <property type="match status" value="1"/>
</dbReference>
<organism evidence="9 10">
    <name type="scientific">Neisseria bacilliformis ATCC BAA-1200</name>
    <dbReference type="NCBI Taxonomy" id="888742"/>
    <lineage>
        <taxon>Bacteria</taxon>
        <taxon>Pseudomonadati</taxon>
        <taxon>Pseudomonadota</taxon>
        <taxon>Betaproteobacteria</taxon>
        <taxon>Neisseriales</taxon>
        <taxon>Neisseriaceae</taxon>
        <taxon>Neisseria</taxon>
    </lineage>
</organism>
<dbReference type="Pfam" id="PF00300">
    <property type="entry name" value="His_Phos_1"/>
    <property type="match status" value="1"/>
</dbReference>
<evidence type="ECO:0000256" key="1">
    <source>
        <dbReference type="ARBA" id="ARBA00006717"/>
    </source>
</evidence>
<evidence type="ECO:0000256" key="8">
    <source>
        <dbReference type="PIRSR" id="PIRSR613078-3"/>
    </source>
</evidence>
<sequence>MTLELWLVRHGKTVFNTLGRLQGWSDSPLTPEGCAAAADLGMRLAASGTRFDAAFASTAPRAVKTARLLLSHAGQEDVPLRFSDGLRECCFGGFEGEYVQTLYALLAERQGYADAQAFQTAIRGADRFLFLDAAAQADPLALAEDHERFAARTAAALEELRRAARGCRRVLAVAHGMTITAILKNIDPAATEYRSVPNLSVSRLRSDENGVWRVESVGQTL</sequence>
<keyword evidence="4" id="KW-0324">Glycolysis</keyword>
<dbReference type="EMBL" id="AFAY01000012">
    <property type="protein sequence ID" value="EGF11513.1"/>
    <property type="molecule type" value="Genomic_DNA"/>
</dbReference>
<evidence type="ECO:0000256" key="4">
    <source>
        <dbReference type="ARBA" id="ARBA00023152"/>
    </source>
</evidence>
<dbReference type="GO" id="GO:0006096">
    <property type="term" value="P:glycolytic process"/>
    <property type="evidence" value="ECO:0007669"/>
    <property type="project" value="UniProtKB-KW"/>
</dbReference>
<dbReference type="SUPFAM" id="SSF53254">
    <property type="entry name" value="Phosphoglycerate mutase-like"/>
    <property type="match status" value="1"/>
</dbReference>
<comment type="caution">
    <text evidence="9">The sequence shown here is derived from an EMBL/GenBank/DDBJ whole genome shotgun (WGS) entry which is preliminary data.</text>
</comment>
<dbReference type="SMART" id="SM00855">
    <property type="entry name" value="PGAM"/>
    <property type="match status" value="1"/>
</dbReference>
<dbReference type="EC" id="5.4.2.11" evidence="2"/>
<accession>F2BA75</accession>
<reference evidence="9 10" key="1">
    <citation type="submission" date="2011-02" db="EMBL/GenBank/DDBJ databases">
        <authorList>
            <person name="Muzny D."/>
            <person name="Qin X."/>
            <person name="Deng J."/>
            <person name="Jiang H."/>
            <person name="Liu Y."/>
            <person name="Qu J."/>
            <person name="Song X.-Z."/>
            <person name="Zhang L."/>
            <person name="Thornton R."/>
            <person name="Coyle M."/>
            <person name="Francisco L."/>
            <person name="Jackson L."/>
            <person name="Javaid M."/>
            <person name="Korchina V."/>
            <person name="Kovar C."/>
            <person name="Mata R."/>
            <person name="Mathew T."/>
            <person name="Ngo R."/>
            <person name="Nguyen L."/>
            <person name="Nguyen N."/>
            <person name="Okwuonu G."/>
            <person name="Ongeri F."/>
            <person name="Pham C."/>
            <person name="Simmons D."/>
            <person name="Wilczek-Boney K."/>
            <person name="Hale W."/>
            <person name="Jakkamsetti A."/>
            <person name="Pham P."/>
            <person name="Ruth R."/>
            <person name="San Lucas F."/>
            <person name="Warren J."/>
            <person name="Zhang J."/>
            <person name="Zhao Z."/>
            <person name="Zhou C."/>
            <person name="Zhu D."/>
            <person name="Lee S."/>
            <person name="Bess C."/>
            <person name="Blankenburg K."/>
            <person name="Forbes L."/>
            <person name="Fu Q."/>
            <person name="Gubbala S."/>
            <person name="Hirani K."/>
            <person name="Jayaseelan J.C."/>
            <person name="Lara F."/>
            <person name="Munidasa M."/>
            <person name="Palculict T."/>
            <person name="Patil S."/>
            <person name="Pu L.-L."/>
            <person name="Saada N."/>
            <person name="Tang L."/>
            <person name="Weissenberger G."/>
            <person name="Zhu Y."/>
            <person name="Hemphill L."/>
            <person name="Shang Y."/>
            <person name="Youmans B."/>
            <person name="Ayvaz T."/>
            <person name="Ross M."/>
            <person name="Santibanez J."/>
            <person name="Aqrawi P."/>
            <person name="Gross S."/>
            <person name="Joshi V."/>
            <person name="Fowler G."/>
            <person name="Nazareth L."/>
            <person name="Reid J."/>
            <person name="Worley K."/>
            <person name="Petrosino J."/>
            <person name="Highlander S."/>
            <person name="Gibbs R."/>
        </authorList>
    </citation>
    <scope>NUCLEOTIDE SEQUENCE [LARGE SCALE GENOMIC DNA]</scope>
    <source>
        <strain evidence="9 10">ATCC BAA-1200</strain>
    </source>
</reference>
<dbReference type="HOGENOM" id="CLU_033323_9_0_4"/>
<evidence type="ECO:0000256" key="5">
    <source>
        <dbReference type="ARBA" id="ARBA00023235"/>
    </source>
</evidence>
<feature type="binding site" evidence="7">
    <location>
        <position position="61"/>
    </location>
    <ligand>
        <name>substrate</name>
    </ligand>
</feature>
<dbReference type="RefSeq" id="WP_007341641.1">
    <property type="nucleotide sequence ID" value="NZ_GL878494.1"/>
</dbReference>
<evidence type="ECO:0000313" key="9">
    <source>
        <dbReference type="EMBL" id="EGF11513.1"/>
    </source>
</evidence>
<dbReference type="AlphaFoldDB" id="F2BA75"/>
<dbReference type="GO" id="GO:0004619">
    <property type="term" value="F:phosphoglycerate mutase activity"/>
    <property type="evidence" value="ECO:0007669"/>
    <property type="project" value="UniProtKB-EC"/>
</dbReference>
<proteinExistence type="inferred from homology"/>
<dbReference type="CDD" id="cd07067">
    <property type="entry name" value="HP_PGM_like"/>
    <property type="match status" value="1"/>
</dbReference>
<name>F2BA75_9NEIS</name>
<dbReference type="InterPro" id="IPR005952">
    <property type="entry name" value="Phosphogly_mut1"/>
</dbReference>
<evidence type="ECO:0000256" key="7">
    <source>
        <dbReference type="PIRSR" id="PIRSR613078-2"/>
    </source>
</evidence>
<feature type="active site" description="Proton donor/acceptor" evidence="6">
    <location>
        <position position="88"/>
    </location>
</feature>
<protein>
    <recommendedName>
        <fullName evidence="2">phosphoglycerate mutase (2,3-diphosphoglycerate-dependent)</fullName>
        <ecNumber evidence="2">5.4.2.11</ecNumber>
    </recommendedName>
</protein>
<keyword evidence="10" id="KW-1185">Reference proteome</keyword>
<gene>
    <name evidence="9" type="ORF">HMPREF9123_0629</name>
</gene>
<feature type="active site" description="Tele-phosphohistidine intermediate" evidence="6">
    <location>
        <position position="10"/>
    </location>
</feature>
<evidence type="ECO:0000256" key="2">
    <source>
        <dbReference type="ARBA" id="ARBA00012028"/>
    </source>
</evidence>
<dbReference type="GO" id="GO:0006094">
    <property type="term" value="P:gluconeogenesis"/>
    <property type="evidence" value="ECO:0007669"/>
    <property type="project" value="UniProtKB-KW"/>
</dbReference>
<dbReference type="Proteomes" id="UP000004105">
    <property type="component" value="Unassembled WGS sequence"/>
</dbReference>
<dbReference type="OrthoDB" id="9783269at2"/>
<dbReference type="STRING" id="267212.GCA_001063965_00571"/>
<comment type="similarity">
    <text evidence="1">Belongs to the phosphoglycerate mutase family. BPG-dependent PGAM subfamily.</text>
</comment>
<feature type="site" description="Transition state stabilizer" evidence="8">
    <location>
        <position position="175"/>
    </location>
</feature>
<dbReference type="InterPro" id="IPR029033">
    <property type="entry name" value="His_PPase_superfam"/>
</dbReference>
<keyword evidence="3" id="KW-0312">Gluconeogenesis</keyword>
<evidence type="ECO:0000256" key="3">
    <source>
        <dbReference type="ARBA" id="ARBA00022432"/>
    </source>
</evidence>